<dbReference type="GO" id="GO:0042149">
    <property type="term" value="P:cellular response to glucose starvation"/>
    <property type="evidence" value="ECO:0007669"/>
    <property type="project" value="TreeGrafter"/>
</dbReference>
<gene>
    <name evidence="6" type="ORF">WOLCODRAFT_139671</name>
</gene>
<feature type="domain" description="CBS" evidence="5">
    <location>
        <begin position="218"/>
        <end position="279"/>
    </location>
</feature>
<reference evidence="6 7" key="1">
    <citation type="journal article" date="2012" name="Science">
        <title>The Paleozoic origin of enzymatic lignin decomposition reconstructed from 31 fungal genomes.</title>
        <authorList>
            <person name="Floudas D."/>
            <person name="Binder M."/>
            <person name="Riley R."/>
            <person name="Barry K."/>
            <person name="Blanchette R.A."/>
            <person name="Henrissat B."/>
            <person name="Martinez A.T."/>
            <person name="Otillar R."/>
            <person name="Spatafora J.W."/>
            <person name="Yadav J.S."/>
            <person name="Aerts A."/>
            <person name="Benoit I."/>
            <person name="Boyd A."/>
            <person name="Carlson A."/>
            <person name="Copeland A."/>
            <person name="Coutinho P.M."/>
            <person name="de Vries R.P."/>
            <person name="Ferreira P."/>
            <person name="Findley K."/>
            <person name="Foster B."/>
            <person name="Gaskell J."/>
            <person name="Glotzer D."/>
            <person name="Gorecki P."/>
            <person name="Heitman J."/>
            <person name="Hesse C."/>
            <person name="Hori C."/>
            <person name="Igarashi K."/>
            <person name="Jurgens J.A."/>
            <person name="Kallen N."/>
            <person name="Kersten P."/>
            <person name="Kohler A."/>
            <person name="Kuees U."/>
            <person name="Kumar T.K.A."/>
            <person name="Kuo A."/>
            <person name="LaButti K."/>
            <person name="Larrondo L.F."/>
            <person name="Lindquist E."/>
            <person name="Ling A."/>
            <person name="Lombard V."/>
            <person name="Lucas S."/>
            <person name="Lundell T."/>
            <person name="Martin R."/>
            <person name="McLaughlin D.J."/>
            <person name="Morgenstern I."/>
            <person name="Morin E."/>
            <person name="Murat C."/>
            <person name="Nagy L.G."/>
            <person name="Nolan M."/>
            <person name="Ohm R.A."/>
            <person name="Patyshakuliyeva A."/>
            <person name="Rokas A."/>
            <person name="Ruiz-Duenas F.J."/>
            <person name="Sabat G."/>
            <person name="Salamov A."/>
            <person name="Samejima M."/>
            <person name="Schmutz J."/>
            <person name="Slot J.C."/>
            <person name="St John F."/>
            <person name="Stenlid J."/>
            <person name="Sun H."/>
            <person name="Sun S."/>
            <person name="Syed K."/>
            <person name="Tsang A."/>
            <person name="Wiebenga A."/>
            <person name="Young D."/>
            <person name="Pisabarro A."/>
            <person name="Eastwood D.C."/>
            <person name="Martin F."/>
            <person name="Cullen D."/>
            <person name="Grigoriev I.V."/>
            <person name="Hibbett D.S."/>
        </authorList>
    </citation>
    <scope>NUCLEOTIDE SEQUENCE [LARGE SCALE GENOMIC DNA]</scope>
    <source>
        <strain evidence="6 7">MD-104</strain>
    </source>
</reference>
<dbReference type="OrthoDB" id="449052at2759"/>
<dbReference type="OMA" id="MAPTNLC"/>
<dbReference type="Gene3D" id="3.10.580.10">
    <property type="entry name" value="CBS-domain"/>
    <property type="match status" value="2"/>
</dbReference>
<dbReference type="InterPro" id="IPR000644">
    <property type="entry name" value="CBS_dom"/>
</dbReference>
<dbReference type="STRING" id="742152.A0A2H3IYD7"/>
<feature type="compositionally biased region" description="Low complexity" evidence="4">
    <location>
        <begin position="385"/>
        <end position="420"/>
    </location>
</feature>
<dbReference type="SMART" id="SM00116">
    <property type="entry name" value="CBS"/>
    <property type="match status" value="3"/>
</dbReference>
<feature type="domain" description="CBS" evidence="5">
    <location>
        <begin position="301"/>
        <end position="373"/>
    </location>
</feature>
<keyword evidence="1" id="KW-0677">Repeat</keyword>
<evidence type="ECO:0000313" key="7">
    <source>
        <dbReference type="Proteomes" id="UP000218811"/>
    </source>
</evidence>
<evidence type="ECO:0000256" key="1">
    <source>
        <dbReference type="ARBA" id="ARBA00022737"/>
    </source>
</evidence>
<dbReference type="InterPro" id="IPR046342">
    <property type="entry name" value="CBS_dom_sf"/>
</dbReference>
<dbReference type="PANTHER" id="PTHR13780:SF36">
    <property type="entry name" value="CBS DOMAIN-CONTAINING PROTEIN"/>
    <property type="match status" value="1"/>
</dbReference>
<dbReference type="InterPro" id="IPR050511">
    <property type="entry name" value="AMPK_gamma/SDS23_families"/>
</dbReference>
<dbReference type="GO" id="GO:0004865">
    <property type="term" value="F:protein serine/threonine phosphatase inhibitor activity"/>
    <property type="evidence" value="ECO:0007669"/>
    <property type="project" value="TreeGrafter"/>
</dbReference>
<proteinExistence type="predicted"/>
<keyword evidence="7" id="KW-1185">Reference proteome</keyword>
<dbReference type="PANTHER" id="PTHR13780">
    <property type="entry name" value="AMP-ACTIVATED PROTEIN KINASE, GAMMA REGULATORY SUBUNIT"/>
    <property type="match status" value="1"/>
</dbReference>
<dbReference type="Pfam" id="PF00571">
    <property type="entry name" value="CBS"/>
    <property type="match status" value="1"/>
</dbReference>
<sequence length="449" mass="48461">MSLRKRLSMSSSRSVSPLVFATAPTTDSEEWLKTWQQVHARDLVDSPVVAVDADTTVEEACDLLLTKNLPCVAVKSKPDDSSSGPWHGLFDFSDVNAFLTLAATRHKLATEELREKPRLQEILGAARAGRVSVHLVSNLSEKNPLETLPYDATLISLLGVFARGAHRVLIQAESPSTEYLGMVSDRRLLSWFTSFAQQNAAFLRYLANPLGSLELPSMYLYLSVVAAKATECVLDAMRLMSDEGVGSIAVIEEETGNLLSAVSVSDIGKIVVPAQSNQILSTPLHQFVALIKEPDGSTDGADKYPVYSVSPTSSLYYTMQKLLATDSHRVFVTDDAGLSSPSFPPASTGNLSGIISTVDVLSLFARIANLPDVDPTRMQRHRRASSASGSSQSSRSSDKSSFARSRSSSRTSLGRLSVSGDVPGAVKGLRSSVGSFDSFQRSERAPERK</sequence>
<evidence type="ECO:0000256" key="2">
    <source>
        <dbReference type="ARBA" id="ARBA00023122"/>
    </source>
</evidence>
<feature type="compositionally biased region" description="Basic and acidic residues" evidence="4">
    <location>
        <begin position="440"/>
        <end position="449"/>
    </location>
</feature>
<name>A0A2H3IYD7_WOLCO</name>
<dbReference type="Proteomes" id="UP000218811">
    <property type="component" value="Unassembled WGS sequence"/>
</dbReference>
<accession>A0A2H3IYD7</accession>
<evidence type="ECO:0000256" key="4">
    <source>
        <dbReference type="SAM" id="MobiDB-lite"/>
    </source>
</evidence>
<feature type="region of interest" description="Disordered" evidence="4">
    <location>
        <begin position="375"/>
        <end position="449"/>
    </location>
</feature>
<keyword evidence="2 3" id="KW-0129">CBS domain</keyword>
<dbReference type="EMBL" id="KB467843">
    <property type="protein sequence ID" value="PCH34976.1"/>
    <property type="molecule type" value="Genomic_DNA"/>
</dbReference>
<dbReference type="SUPFAM" id="SSF54631">
    <property type="entry name" value="CBS-domain pair"/>
    <property type="match status" value="2"/>
</dbReference>
<evidence type="ECO:0000313" key="6">
    <source>
        <dbReference type="EMBL" id="PCH34976.1"/>
    </source>
</evidence>
<dbReference type="PROSITE" id="PS51371">
    <property type="entry name" value="CBS"/>
    <property type="match status" value="2"/>
</dbReference>
<evidence type="ECO:0000256" key="3">
    <source>
        <dbReference type="PROSITE-ProRule" id="PRU00703"/>
    </source>
</evidence>
<evidence type="ECO:0000259" key="5">
    <source>
        <dbReference type="PROSITE" id="PS51371"/>
    </source>
</evidence>
<dbReference type="AlphaFoldDB" id="A0A2H3IYD7"/>
<protein>
    <recommendedName>
        <fullName evidence="5">CBS domain-containing protein</fullName>
    </recommendedName>
</protein>
<organism evidence="6 7">
    <name type="scientific">Wolfiporia cocos (strain MD-104)</name>
    <name type="common">Brown rot fungus</name>
    <dbReference type="NCBI Taxonomy" id="742152"/>
    <lineage>
        <taxon>Eukaryota</taxon>
        <taxon>Fungi</taxon>
        <taxon>Dikarya</taxon>
        <taxon>Basidiomycota</taxon>
        <taxon>Agaricomycotina</taxon>
        <taxon>Agaricomycetes</taxon>
        <taxon>Polyporales</taxon>
        <taxon>Phaeolaceae</taxon>
        <taxon>Wolfiporia</taxon>
    </lineage>
</organism>